<evidence type="ECO:0000259" key="4">
    <source>
        <dbReference type="PROSITE" id="PS50043"/>
    </source>
</evidence>
<dbReference type="Gene3D" id="1.10.10.10">
    <property type="entry name" value="Winged helix-like DNA-binding domain superfamily/Winged helix DNA-binding domain"/>
    <property type="match status" value="1"/>
</dbReference>
<dbReference type="EMBL" id="BMGI01000001">
    <property type="protein sequence ID" value="GGD24901.1"/>
    <property type="molecule type" value="Genomic_DNA"/>
</dbReference>
<comment type="caution">
    <text evidence="6">The sequence shown here is derived from an EMBL/GenBank/DDBJ whole genome shotgun (WGS) entry which is preliminary data.</text>
</comment>
<dbReference type="Pfam" id="PF00196">
    <property type="entry name" value="GerE"/>
    <property type="match status" value="1"/>
</dbReference>
<evidence type="ECO:0000256" key="3">
    <source>
        <dbReference type="PROSITE-ProRule" id="PRU00169"/>
    </source>
</evidence>
<keyword evidence="1 3" id="KW-0597">Phosphoprotein</keyword>
<dbReference type="SUPFAM" id="SSF46894">
    <property type="entry name" value="C-terminal effector domain of the bipartite response regulators"/>
    <property type="match status" value="1"/>
</dbReference>
<organism evidence="6 7">
    <name type="scientific">Sinisalibacter lacisalsi</name>
    <dbReference type="NCBI Taxonomy" id="1526570"/>
    <lineage>
        <taxon>Bacteria</taxon>
        <taxon>Pseudomonadati</taxon>
        <taxon>Pseudomonadota</taxon>
        <taxon>Alphaproteobacteria</taxon>
        <taxon>Rhodobacterales</taxon>
        <taxon>Roseobacteraceae</taxon>
        <taxon>Sinisalibacter</taxon>
    </lineage>
</organism>
<feature type="domain" description="HTH luxR-type" evidence="4">
    <location>
        <begin position="135"/>
        <end position="200"/>
    </location>
</feature>
<keyword evidence="7" id="KW-1185">Reference proteome</keyword>
<dbReference type="InterPro" id="IPR051015">
    <property type="entry name" value="EvgA-like"/>
</dbReference>
<dbReference type="Gene3D" id="3.40.50.2300">
    <property type="match status" value="1"/>
</dbReference>
<keyword evidence="2 6" id="KW-0238">DNA-binding</keyword>
<name>A0ABQ1QEE7_9RHOB</name>
<dbReference type="CDD" id="cd06170">
    <property type="entry name" value="LuxR_C_like"/>
    <property type="match status" value="1"/>
</dbReference>
<dbReference type="PROSITE" id="PS50110">
    <property type="entry name" value="RESPONSE_REGULATORY"/>
    <property type="match status" value="1"/>
</dbReference>
<feature type="domain" description="Response regulatory" evidence="5">
    <location>
        <begin position="4"/>
        <end position="120"/>
    </location>
</feature>
<dbReference type="PROSITE" id="PS50043">
    <property type="entry name" value="HTH_LUXR_2"/>
    <property type="match status" value="1"/>
</dbReference>
<evidence type="ECO:0000313" key="7">
    <source>
        <dbReference type="Proteomes" id="UP000617355"/>
    </source>
</evidence>
<dbReference type="SMART" id="SM00421">
    <property type="entry name" value="HTH_LUXR"/>
    <property type="match status" value="1"/>
</dbReference>
<evidence type="ECO:0000256" key="1">
    <source>
        <dbReference type="ARBA" id="ARBA00022553"/>
    </source>
</evidence>
<dbReference type="SUPFAM" id="SSF52172">
    <property type="entry name" value="CheY-like"/>
    <property type="match status" value="1"/>
</dbReference>
<evidence type="ECO:0000256" key="2">
    <source>
        <dbReference type="ARBA" id="ARBA00023125"/>
    </source>
</evidence>
<dbReference type="PANTHER" id="PTHR45566">
    <property type="entry name" value="HTH-TYPE TRANSCRIPTIONAL REGULATOR YHJB-RELATED"/>
    <property type="match status" value="1"/>
</dbReference>
<dbReference type="InterPro" id="IPR016032">
    <property type="entry name" value="Sig_transdc_resp-reg_C-effctor"/>
</dbReference>
<dbReference type="RefSeq" id="WP_188526179.1">
    <property type="nucleotide sequence ID" value="NZ_BMGI01000001.1"/>
</dbReference>
<sequence length="203" mass="22417">MCAKVLIADDHSLVRELIANSITSVLGYETVTASDMPEAHRAIEENESFDLILVDYVMPGVDGLRAIEDVIERVRGTPVAILSGVASRSIVEDALKLGAAGFLPKTLHLKSMLAAIDFMIAGEVYAPFDFLLKKEKPDPYHLSPNEKKVLQAICKGKANKEIARDLEMSESSVKMHVRTLSRKFDANNRTQLALFALESEIFE</sequence>
<dbReference type="InterPro" id="IPR058245">
    <property type="entry name" value="NreC/VraR/RcsB-like_REC"/>
</dbReference>
<dbReference type="InterPro" id="IPR000792">
    <property type="entry name" value="Tscrpt_reg_LuxR_C"/>
</dbReference>
<protein>
    <submittedName>
        <fullName evidence="6">DNA-binding response regulator</fullName>
    </submittedName>
</protein>
<dbReference type="InterPro" id="IPR001789">
    <property type="entry name" value="Sig_transdc_resp-reg_receiver"/>
</dbReference>
<dbReference type="CDD" id="cd17535">
    <property type="entry name" value="REC_NarL-like"/>
    <property type="match status" value="1"/>
</dbReference>
<gene>
    <name evidence="6" type="ORF">GCM10011358_06690</name>
</gene>
<proteinExistence type="predicted"/>
<dbReference type="PANTHER" id="PTHR45566:SF1">
    <property type="entry name" value="HTH-TYPE TRANSCRIPTIONAL REGULATOR YHJB-RELATED"/>
    <property type="match status" value="1"/>
</dbReference>
<dbReference type="Proteomes" id="UP000617355">
    <property type="component" value="Unassembled WGS sequence"/>
</dbReference>
<dbReference type="InterPro" id="IPR011006">
    <property type="entry name" value="CheY-like_superfamily"/>
</dbReference>
<accession>A0ABQ1QEE7</accession>
<dbReference type="InterPro" id="IPR036388">
    <property type="entry name" value="WH-like_DNA-bd_sf"/>
</dbReference>
<dbReference type="SMART" id="SM00448">
    <property type="entry name" value="REC"/>
    <property type="match status" value="1"/>
</dbReference>
<evidence type="ECO:0000313" key="6">
    <source>
        <dbReference type="EMBL" id="GGD24901.1"/>
    </source>
</evidence>
<feature type="modified residue" description="4-aspartylphosphate" evidence="3">
    <location>
        <position position="55"/>
    </location>
</feature>
<dbReference type="Pfam" id="PF00072">
    <property type="entry name" value="Response_reg"/>
    <property type="match status" value="1"/>
</dbReference>
<evidence type="ECO:0000259" key="5">
    <source>
        <dbReference type="PROSITE" id="PS50110"/>
    </source>
</evidence>
<reference evidence="7" key="1">
    <citation type="journal article" date="2019" name="Int. J. Syst. Evol. Microbiol.">
        <title>The Global Catalogue of Microorganisms (GCM) 10K type strain sequencing project: providing services to taxonomists for standard genome sequencing and annotation.</title>
        <authorList>
            <consortium name="The Broad Institute Genomics Platform"/>
            <consortium name="The Broad Institute Genome Sequencing Center for Infectious Disease"/>
            <person name="Wu L."/>
            <person name="Ma J."/>
        </authorList>
    </citation>
    <scope>NUCLEOTIDE SEQUENCE [LARGE SCALE GENOMIC DNA]</scope>
    <source>
        <strain evidence="7">CGMCC 1.12922</strain>
    </source>
</reference>
<dbReference type="GO" id="GO:0003677">
    <property type="term" value="F:DNA binding"/>
    <property type="evidence" value="ECO:0007669"/>
    <property type="project" value="UniProtKB-KW"/>
</dbReference>
<dbReference type="PRINTS" id="PR00038">
    <property type="entry name" value="HTHLUXR"/>
</dbReference>